<evidence type="ECO:0000313" key="1">
    <source>
        <dbReference type="EMBL" id="KAJ7418064.1"/>
    </source>
</evidence>
<dbReference type="EMBL" id="WHWB01033701">
    <property type="protein sequence ID" value="KAJ7418064.1"/>
    <property type="molecule type" value="Genomic_DNA"/>
</dbReference>
<comment type="caution">
    <text evidence="1">The sequence shown here is derived from an EMBL/GenBank/DDBJ whole genome shotgun (WGS) entry which is preliminary data.</text>
</comment>
<protein>
    <submittedName>
        <fullName evidence="1">Uncharacterized protein</fullName>
    </submittedName>
</protein>
<organism evidence="1 2">
    <name type="scientific">Willisornis vidua</name>
    <name type="common">Xingu scale-backed antbird</name>
    <dbReference type="NCBI Taxonomy" id="1566151"/>
    <lineage>
        <taxon>Eukaryota</taxon>
        <taxon>Metazoa</taxon>
        <taxon>Chordata</taxon>
        <taxon>Craniata</taxon>
        <taxon>Vertebrata</taxon>
        <taxon>Euteleostomi</taxon>
        <taxon>Archelosauria</taxon>
        <taxon>Archosauria</taxon>
        <taxon>Dinosauria</taxon>
        <taxon>Saurischia</taxon>
        <taxon>Theropoda</taxon>
        <taxon>Coelurosauria</taxon>
        <taxon>Aves</taxon>
        <taxon>Neognathae</taxon>
        <taxon>Neoaves</taxon>
        <taxon>Telluraves</taxon>
        <taxon>Australaves</taxon>
        <taxon>Passeriformes</taxon>
        <taxon>Thamnophilidae</taxon>
        <taxon>Willisornis</taxon>
    </lineage>
</organism>
<gene>
    <name evidence="1" type="ORF">WISP_61127</name>
</gene>
<sequence>MPGSTGIHRAATSLVLSLTYPARLRDNMKGKQAMKRTKFLSKIQKVIAKDWECQQSIENFVLTVRIFQITQPHIICFRKVPFRLQAFPVAGPAGVLESDFYSAEHQSNLKASSSQCWATPEVNSTCGLSRQHHFESSPKAYYSDAVIICPPPKLPSPVEFRKTSMQGSLYPLHLQESNKTDISDAEKSNSDCAVPLNQALNRNMFTHMEFVGIVSCY</sequence>
<name>A0ABQ9DB11_9PASS</name>
<evidence type="ECO:0000313" key="2">
    <source>
        <dbReference type="Proteomes" id="UP001145742"/>
    </source>
</evidence>
<proteinExistence type="predicted"/>
<dbReference type="Proteomes" id="UP001145742">
    <property type="component" value="Unassembled WGS sequence"/>
</dbReference>
<keyword evidence="2" id="KW-1185">Reference proteome</keyword>
<reference evidence="1" key="1">
    <citation type="submission" date="2019-10" db="EMBL/GenBank/DDBJ databases">
        <authorList>
            <person name="Soares A.E.R."/>
            <person name="Aleixo A."/>
            <person name="Schneider P."/>
            <person name="Miyaki C.Y."/>
            <person name="Schneider M.P."/>
            <person name="Mello C."/>
            <person name="Vasconcelos A.T.R."/>
        </authorList>
    </citation>
    <scope>NUCLEOTIDE SEQUENCE</scope>
    <source>
        <tissue evidence="1">Muscle</tissue>
    </source>
</reference>
<accession>A0ABQ9DB11</accession>